<gene>
    <name evidence="7" type="ORF">FB566_4060</name>
</gene>
<organism evidence="7 8">
    <name type="scientific">Stackebrandtia endophytica</name>
    <dbReference type="NCBI Taxonomy" id="1496996"/>
    <lineage>
        <taxon>Bacteria</taxon>
        <taxon>Bacillati</taxon>
        <taxon>Actinomycetota</taxon>
        <taxon>Actinomycetes</taxon>
        <taxon>Glycomycetales</taxon>
        <taxon>Glycomycetaceae</taxon>
        <taxon>Stackebrandtia</taxon>
    </lineage>
</organism>
<dbReference type="OrthoDB" id="3402166at2"/>
<evidence type="ECO:0000259" key="6">
    <source>
        <dbReference type="Pfam" id="PF07291"/>
    </source>
</evidence>
<comment type="subcellular location">
    <subcellularLocation>
        <location evidence="1">Membrane</location>
        <topology evidence="1">Multi-pass membrane protein</topology>
    </subcellularLocation>
</comment>
<dbReference type="UniPathway" id="UPA00895"/>
<evidence type="ECO:0000256" key="5">
    <source>
        <dbReference type="SAM" id="Phobius"/>
    </source>
</evidence>
<feature type="transmembrane region" description="Helical" evidence="5">
    <location>
        <begin position="6"/>
        <end position="25"/>
    </location>
</feature>
<keyword evidence="3 5" id="KW-1133">Transmembrane helix</keyword>
<evidence type="ECO:0000313" key="8">
    <source>
        <dbReference type="Proteomes" id="UP000317043"/>
    </source>
</evidence>
<dbReference type="AlphaFoldDB" id="A0A543B0W7"/>
<evidence type="ECO:0000256" key="1">
    <source>
        <dbReference type="ARBA" id="ARBA00004141"/>
    </source>
</evidence>
<dbReference type="RefSeq" id="WP_142042952.1">
    <property type="nucleotide sequence ID" value="NZ_JBHTGS010000003.1"/>
</dbReference>
<feature type="transmembrane region" description="Helical" evidence="5">
    <location>
        <begin position="115"/>
        <end position="135"/>
    </location>
</feature>
<keyword evidence="2 5" id="KW-0812">Transmembrane</keyword>
<feature type="transmembrane region" description="Helical" evidence="5">
    <location>
        <begin position="147"/>
        <end position="166"/>
    </location>
</feature>
<dbReference type="Pfam" id="PF07291">
    <property type="entry name" value="MauE"/>
    <property type="match status" value="1"/>
</dbReference>
<name>A0A543B0W7_9ACTN</name>
<dbReference type="GO" id="GO:0030416">
    <property type="term" value="P:methylamine metabolic process"/>
    <property type="evidence" value="ECO:0007669"/>
    <property type="project" value="InterPro"/>
</dbReference>
<dbReference type="InterPro" id="IPR009908">
    <property type="entry name" value="Methylamine_util_MauE"/>
</dbReference>
<dbReference type="GO" id="GO:0016020">
    <property type="term" value="C:membrane"/>
    <property type="evidence" value="ECO:0007669"/>
    <property type="project" value="UniProtKB-SubCell"/>
</dbReference>
<sequence>MADFLGMWATIIAVGAAAIGVIVHVRSPRELPDALAAHAVLPTALVRPVATMVAIAEVGLAVTVVMASILGSNPVAVVALVALAVLFAGYAGYLHRVASTGRSVPCGCSLSREPVTGWTVVRAASFALAAAIGAAATPIATLPGDPASWTIVVPAAAATLILLWTLPAAMRQFDPRGARWTS</sequence>
<reference evidence="7 8" key="1">
    <citation type="submission" date="2019-06" db="EMBL/GenBank/DDBJ databases">
        <title>Sequencing the genomes of 1000 actinobacteria strains.</title>
        <authorList>
            <person name="Klenk H.-P."/>
        </authorList>
    </citation>
    <scope>NUCLEOTIDE SEQUENCE [LARGE SCALE GENOMIC DNA]</scope>
    <source>
        <strain evidence="7 8">DSM 45928</strain>
    </source>
</reference>
<feature type="domain" description="Methylamine utilisation protein MauE" evidence="6">
    <location>
        <begin position="9"/>
        <end position="135"/>
    </location>
</feature>
<dbReference type="Proteomes" id="UP000317043">
    <property type="component" value="Unassembled WGS sequence"/>
</dbReference>
<keyword evidence="4 5" id="KW-0472">Membrane</keyword>
<dbReference type="EMBL" id="VFOW01000001">
    <property type="protein sequence ID" value="TQL78472.1"/>
    <property type="molecule type" value="Genomic_DNA"/>
</dbReference>
<keyword evidence="8" id="KW-1185">Reference proteome</keyword>
<proteinExistence type="predicted"/>
<feature type="transmembrane region" description="Helical" evidence="5">
    <location>
        <begin position="45"/>
        <end position="69"/>
    </location>
</feature>
<dbReference type="InParanoid" id="A0A543B0W7"/>
<comment type="caution">
    <text evidence="7">The sequence shown here is derived from an EMBL/GenBank/DDBJ whole genome shotgun (WGS) entry which is preliminary data.</text>
</comment>
<evidence type="ECO:0000313" key="7">
    <source>
        <dbReference type="EMBL" id="TQL78472.1"/>
    </source>
</evidence>
<feature type="transmembrane region" description="Helical" evidence="5">
    <location>
        <begin position="75"/>
        <end position="94"/>
    </location>
</feature>
<evidence type="ECO:0000256" key="3">
    <source>
        <dbReference type="ARBA" id="ARBA00022989"/>
    </source>
</evidence>
<accession>A0A543B0W7</accession>
<evidence type="ECO:0000256" key="4">
    <source>
        <dbReference type="ARBA" id="ARBA00023136"/>
    </source>
</evidence>
<protein>
    <submittedName>
        <fullName evidence="7">Methylamine utilization protein MauE</fullName>
    </submittedName>
</protein>
<evidence type="ECO:0000256" key="2">
    <source>
        <dbReference type="ARBA" id="ARBA00022692"/>
    </source>
</evidence>